<dbReference type="RefSeq" id="WP_009058059.1">
    <property type="nucleotide sequence ID" value="NZ_JAHXRZ010000003.1"/>
</dbReference>
<dbReference type="Proteomes" id="UP001161497">
    <property type="component" value="Chromosome"/>
</dbReference>
<dbReference type="InterPro" id="IPR014721">
    <property type="entry name" value="Ribsml_uS5_D2-typ_fold_subgr"/>
</dbReference>
<evidence type="ECO:0000256" key="7">
    <source>
        <dbReference type="SAM" id="MobiDB-lite"/>
    </source>
</evidence>
<evidence type="ECO:0000256" key="5">
    <source>
        <dbReference type="HAMAP-Rule" id="MF_00532"/>
    </source>
</evidence>
<name>A0ABM9IA78_9BACT</name>
<dbReference type="InterPro" id="IPR000754">
    <property type="entry name" value="Ribosomal_uS9"/>
</dbReference>
<evidence type="ECO:0000256" key="6">
    <source>
        <dbReference type="RuleBase" id="RU003815"/>
    </source>
</evidence>
<keyword evidence="3 5" id="KW-0687">Ribonucleoprotein</keyword>
<dbReference type="PANTHER" id="PTHR21569">
    <property type="entry name" value="RIBOSOMAL PROTEIN S9"/>
    <property type="match status" value="1"/>
</dbReference>
<dbReference type="Pfam" id="PF00380">
    <property type="entry name" value="Ribosomal_S9"/>
    <property type="match status" value="1"/>
</dbReference>
<evidence type="ECO:0000313" key="9">
    <source>
        <dbReference type="Proteomes" id="UP001161497"/>
    </source>
</evidence>
<gene>
    <name evidence="5 8" type="primary">rpsI</name>
    <name evidence="8" type="ORF">MFUM_0131</name>
</gene>
<feature type="compositionally biased region" description="Basic residues" evidence="7">
    <location>
        <begin position="115"/>
        <end position="134"/>
    </location>
</feature>
<feature type="region of interest" description="Disordered" evidence="7">
    <location>
        <begin position="99"/>
        <end position="134"/>
    </location>
</feature>
<evidence type="ECO:0000256" key="2">
    <source>
        <dbReference type="ARBA" id="ARBA00022980"/>
    </source>
</evidence>
<accession>A0ABM9IA78</accession>
<comment type="similarity">
    <text evidence="1 5 6">Belongs to the universal ribosomal protein uS9 family.</text>
</comment>
<evidence type="ECO:0000256" key="1">
    <source>
        <dbReference type="ARBA" id="ARBA00005251"/>
    </source>
</evidence>
<dbReference type="NCBIfam" id="NF001099">
    <property type="entry name" value="PRK00132.1"/>
    <property type="match status" value="1"/>
</dbReference>
<dbReference type="HAMAP" id="MF_00532_B">
    <property type="entry name" value="Ribosomal_uS9_B"/>
    <property type="match status" value="1"/>
</dbReference>
<protein>
    <recommendedName>
        <fullName evidence="4 5">Small ribosomal subunit protein uS9</fullName>
    </recommendedName>
</protein>
<reference evidence="8" key="1">
    <citation type="submission" date="2023-03" db="EMBL/GenBank/DDBJ databases">
        <authorList>
            <person name="Cremers G."/>
            <person name="Picone N."/>
        </authorList>
    </citation>
    <scope>NUCLEOTIDE SEQUENCE</scope>
    <source>
        <strain evidence="8">Sample_alias</strain>
    </source>
</reference>
<dbReference type="PANTHER" id="PTHR21569:SF1">
    <property type="entry name" value="SMALL RIBOSOMAL SUBUNIT PROTEIN US9M"/>
    <property type="match status" value="1"/>
</dbReference>
<dbReference type="InterPro" id="IPR023035">
    <property type="entry name" value="Ribosomal_uS9_bac/plastid"/>
</dbReference>
<dbReference type="PROSITE" id="PS00360">
    <property type="entry name" value="RIBOSOMAL_S9"/>
    <property type="match status" value="1"/>
</dbReference>
<evidence type="ECO:0000256" key="3">
    <source>
        <dbReference type="ARBA" id="ARBA00023274"/>
    </source>
</evidence>
<proteinExistence type="inferred from homology"/>
<dbReference type="Gene3D" id="3.30.230.10">
    <property type="match status" value="1"/>
</dbReference>
<dbReference type="EMBL" id="OX458932">
    <property type="protein sequence ID" value="CAI9084538.1"/>
    <property type="molecule type" value="Genomic_DNA"/>
</dbReference>
<dbReference type="SUPFAM" id="SSF54211">
    <property type="entry name" value="Ribosomal protein S5 domain 2-like"/>
    <property type="match status" value="1"/>
</dbReference>
<keyword evidence="9" id="KW-1185">Reference proteome</keyword>
<evidence type="ECO:0000313" key="8">
    <source>
        <dbReference type="EMBL" id="CAI9084538.1"/>
    </source>
</evidence>
<sequence length="134" mass="15032">MTAIPHNIQIQATGRRKTATATVILKPGKGEVKINGKDIEFYFPTFVHRWEVVKPLEVVEGTKKFDILGKATGGGLMGQAQAMKLAVARALIKYDSSYRSSLKKEGLLTRDPRMKERKKTGQPGARKRFQFSKR</sequence>
<organism evidence="8 9">
    <name type="scientific">Candidatus Methylacidiphilum fumarolicum</name>
    <dbReference type="NCBI Taxonomy" id="591154"/>
    <lineage>
        <taxon>Bacteria</taxon>
        <taxon>Pseudomonadati</taxon>
        <taxon>Verrucomicrobiota</taxon>
        <taxon>Methylacidiphilae</taxon>
        <taxon>Methylacidiphilales</taxon>
        <taxon>Methylacidiphilaceae</taxon>
        <taxon>Methylacidiphilum (ex Ratnadevi et al. 2023)</taxon>
    </lineage>
</organism>
<keyword evidence="2 5" id="KW-0689">Ribosomal protein</keyword>
<dbReference type="InterPro" id="IPR020568">
    <property type="entry name" value="Ribosomal_Su5_D2-typ_SF"/>
</dbReference>
<feature type="compositionally biased region" description="Basic and acidic residues" evidence="7">
    <location>
        <begin position="102"/>
        <end position="114"/>
    </location>
</feature>
<evidence type="ECO:0000256" key="4">
    <source>
        <dbReference type="ARBA" id="ARBA00035259"/>
    </source>
</evidence>
<dbReference type="InterPro" id="IPR020574">
    <property type="entry name" value="Ribosomal_uS9_CS"/>
</dbReference>